<dbReference type="Pfam" id="PF07690">
    <property type="entry name" value="MFS_1"/>
    <property type="match status" value="1"/>
</dbReference>
<accession>A0A5N8Y012</accession>
<feature type="transmembrane region" description="Helical" evidence="9">
    <location>
        <begin position="486"/>
        <end position="504"/>
    </location>
</feature>
<evidence type="ECO:0000256" key="9">
    <source>
        <dbReference type="SAM" id="Phobius"/>
    </source>
</evidence>
<feature type="transmembrane region" description="Helical" evidence="9">
    <location>
        <begin position="74"/>
        <end position="92"/>
    </location>
</feature>
<dbReference type="GO" id="GO:0022857">
    <property type="term" value="F:transmembrane transporter activity"/>
    <property type="evidence" value="ECO:0007669"/>
    <property type="project" value="InterPro"/>
</dbReference>
<dbReference type="PROSITE" id="PS50850">
    <property type="entry name" value="MFS"/>
    <property type="match status" value="1"/>
</dbReference>
<evidence type="ECO:0000256" key="4">
    <source>
        <dbReference type="ARBA" id="ARBA00022475"/>
    </source>
</evidence>
<dbReference type="RefSeq" id="WP_322726668.1">
    <property type="nucleotide sequence ID" value="NZ_VJZC01001022.1"/>
</dbReference>
<dbReference type="AlphaFoldDB" id="A0A5N8Y012"/>
<gene>
    <name evidence="11" type="ORF">FNH08_49765</name>
</gene>
<feature type="transmembrane region" description="Helical" evidence="9">
    <location>
        <begin position="190"/>
        <end position="212"/>
    </location>
</feature>
<dbReference type="PANTHER" id="PTHR23501:SF197">
    <property type="entry name" value="COMD"/>
    <property type="match status" value="1"/>
</dbReference>
<dbReference type="InterPro" id="IPR020846">
    <property type="entry name" value="MFS_dom"/>
</dbReference>
<dbReference type="NCBIfam" id="TIGR00711">
    <property type="entry name" value="efflux_EmrB"/>
    <property type="match status" value="1"/>
</dbReference>
<dbReference type="PRINTS" id="PR01036">
    <property type="entry name" value="TCRTETB"/>
</dbReference>
<feature type="transmembrane region" description="Helical" evidence="9">
    <location>
        <begin position="339"/>
        <end position="361"/>
    </location>
</feature>
<name>A0A5N8Y012_9ACTN</name>
<dbReference type="FunFam" id="1.20.1720.10:FF:000004">
    <property type="entry name" value="EmrB/QacA family drug resistance transporter"/>
    <property type="match status" value="1"/>
</dbReference>
<keyword evidence="6 9" id="KW-1133">Transmembrane helix</keyword>
<evidence type="ECO:0000256" key="3">
    <source>
        <dbReference type="ARBA" id="ARBA00022448"/>
    </source>
</evidence>
<evidence type="ECO:0000256" key="2">
    <source>
        <dbReference type="ARBA" id="ARBA00007520"/>
    </source>
</evidence>
<dbReference type="SUPFAM" id="SSF103473">
    <property type="entry name" value="MFS general substrate transporter"/>
    <property type="match status" value="1"/>
</dbReference>
<feature type="transmembrane region" description="Helical" evidence="9">
    <location>
        <begin position="368"/>
        <end position="385"/>
    </location>
</feature>
<proteinExistence type="inferred from homology"/>
<evidence type="ECO:0000256" key="5">
    <source>
        <dbReference type="ARBA" id="ARBA00022692"/>
    </source>
</evidence>
<feature type="compositionally biased region" description="Pro residues" evidence="8">
    <location>
        <begin position="16"/>
        <end position="27"/>
    </location>
</feature>
<feature type="non-terminal residue" evidence="11">
    <location>
        <position position="518"/>
    </location>
</feature>
<evidence type="ECO:0000256" key="1">
    <source>
        <dbReference type="ARBA" id="ARBA00004651"/>
    </source>
</evidence>
<dbReference type="PANTHER" id="PTHR23501">
    <property type="entry name" value="MAJOR FACILITATOR SUPERFAMILY"/>
    <property type="match status" value="1"/>
</dbReference>
<feature type="transmembrane region" description="Helical" evidence="9">
    <location>
        <begin position="39"/>
        <end position="62"/>
    </location>
</feature>
<keyword evidence="5 9" id="KW-0812">Transmembrane</keyword>
<evidence type="ECO:0000313" key="12">
    <source>
        <dbReference type="Proteomes" id="UP000400924"/>
    </source>
</evidence>
<evidence type="ECO:0000256" key="8">
    <source>
        <dbReference type="SAM" id="MobiDB-lite"/>
    </source>
</evidence>
<comment type="similarity">
    <text evidence="2">Belongs to the major facilitator superfamily. TCR/Tet family.</text>
</comment>
<dbReference type="InterPro" id="IPR036259">
    <property type="entry name" value="MFS_trans_sf"/>
</dbReference>
<protein>
    <submittedName>
        <fullName evidence="11">MFS transporter</fullName>
    </submittedName>
</protein>
<feature type="transmembrane region" description="Helical" evidence="9">
    <location>
        <begin position="129"/>
        <end position="151"/>
    </location>
</feature>
<feature type="transmembrane region" description="Helical" evidence="9">
    <location>
        <begin position="104"/>
        <end position="123"/>
    </location>
</feature>
<dbReference type="Proteomes" id="UP000400924">
    <property type="component" value="Unassembled WGS sequence"/>
</dbReference>
<evidence type="ECO:0000259" key="10">
    <source>
        <dbReference type="PROSITE" id="PS50850"/>
    </source>
</evidence>
<evidence type="ECO:0000313" key="11">
    <source>
        <dbReference type="EMBL" id="MPY64950.1"/>
    </source>
</evidence>
<sequence length="518" mass="53466">MGGIILTKAEEAGPAVAPPQSTPPPQTPSARLAPGRVRLVFLGLVLALMLAALEPMTVATALPGIADELHGQDRVSWVMTAYLLATAVALPIHGKCGELYGRKGVLQFALLVFVVGSALAGRSRTMDQLVVFRALQGVGAGGLLVGVQAIMADIVPARGRGRFTALAGAAFGLASVAGPLLGGYVTDHFSWRWCFYGNVPFGLMALALVTLAPKLPKPRRLPNSPRPAAKARFDVVGALSLAIASTCLVLLASWGGTEYAWDSRVVLALGGGAVGATVLFLVVEHHAVEPLVPPRLFRDSVFNVTGIVGLVIGVALFTAGSWLPAFLQLTEGVSATESGLLMLPMTAGLVVASVVVGQLVSHTGHYRTYPVLGTALTAAGMWLLSHLDADTPRLHHGIWTAVLGAGIGMVMPVLVVALQNSVRPADLQAATSANSCLRLIGGSVGVAVCGALLAAPAADGRALPVGLPAALRDDHPGAYAETLPRIFLYLVPVLVLGALLACFLKGRPPVPQDAPTEP</sequence>
<feature type="transmembrane region" description="Helical" evidence="9">
    <location>
        <begin position="304"/>
        <end position="327"/>
    </location>
</feature>
<organism evidence="11 12">
    <name type="scientific">Streptomyces spongiae</name>
    <dbReference type="NCBI Taxonomy" id="565072"/>
    <lineage>
        <taxon>Bacteria</taxon>
        <taxon>Bacillati</taxon>
        <taxon>Actinomycetota</taxon>
        <taxon>Actinomycetes</taxon>
        <taxon>Kitasatosporales</taxon>
        <taxon>Streptomycetaceae</taxon>
        <taxon>Streptomyces</taxon>
    </lineage>
</organism>
<reference evidence="11 12" key="1">
    <citation type="submission" date="2019-07" db="EMBL/GenBank/DDBJ databases">
        <title>New species of Amycolatopsis and Streptomyces.</title>
        <authorList>
            <person name="Duangmal K."/>
            <person name="Teo W.F.A."/>
            <person name="Lipun K."/>
        </authorList>
    </citation>
    <scope>NUCLEOTIDE SEQUENCE [LARGE SCALE GENOMIC DNA]</scope>
    <source>
        <strain evidence="11 12">NBRC 106415</strain>
    </source>
</reference>
<dbReference type="FunFam" id="1.20.1250.20:FF:000231">
    <property type="entry name" value="EmrB/QacA subfamily drug resistance transporter"/>
    <property type="match status" value="1"/>
</dbReference>
<dbReference type="InterPro" id="IPR004638">
    <property type="entry name" value="EmrB-like"/>
</dbReference>
<dbReference type="Gene3D" id="1.20.1720.10">
    <property type="entry name" value="Multidrug resistance protein D"/>
    <property type="match status" value="1"/>
</dbReference>
<dbReference type="Gene3D" id="1.20.1250.20">
    <property type="entry name" value="MFS general substrate transporter like domains"/>
    <property type="match status" value="1"/>
</dbReference>
<keyword evidence="12" id="KW-1185">Reference proteome</keyword>
<keyword evidence="3" id="KW-0813">Transport</keyword>
<feature type="transmembrane region" description="Helical" evidence="9">
    <location>
        <begin position="439"/>
        <end position="458"/>
    </location>
</feature>
<dbReference type="GO" id="GO:0005886">
    <property type="term" value="C:plasma membrane"/>
    <property type="evidence" value="ECO:0007669"/>
    <property type="project" value="UniProtKB-SubCell"/>
</dbReference>
<keyword evidence="7 9" id="KW-0472">Membrane</keyword>
<feature type="transmembrane region" description="Helical" evidence="9">
    <location>
        <begin position="397"/>
        <end position="418"/>
    </location>
</feature>
<feature type="domain" description="Major facilitator superfamily (MFS) profile" evidence="10">
    <location>
        <begin position="40"/>
        <end position="509"/>
    </location>
</feature>
<feature type="transmembrane region" description="Helical" evidence="9">
    <location>
        <begin position="163"/>
        <end position="184"/>
    </location>
</feature>
<evidence type="ECO:0000256" key="6">
    <source>
        <dbReference type="ARBA" id="ARBA00022989"/>
    </source>
</evidence>
<feature type="transmembrane region" description="Helical" evidence="9">
    <location>
        <begin position="233"/>
        <end position="253"/>
    </location>
</feature>
<dbReference type="EMBL" id="VJZC01001022">
    <property type="protein sequence ID" value="MPY64950.1"/>
    <property type="molecule type" value="Genomic_DNA"/>
</dbReference>
<keyword evidence="4" id="KW-1003">Cell membrane</keyword>
<comment type="subcellular location">
    <subcellularLocation>
        <location evidence="1">Cell membrane</location>
        <topology evidence="1">Multi-pass membrane protein</topology>
    </subcellularLocation>
</comment>
<feature type="transmembrane region" description="Helical" evidence="9">
    <location>
        <begin position="265"/>
        <end position="283"/>
    </location>
</feature>
<evidence type="ECO:0000256" key="7">
    <source>
        <dbReference type="ARBA" id="ARBA00023136"/>
    </source>
</evidence>
<dbReference type="InterPro" id="IPR011701">
    <property type="entry name" value="MFS"/>
</dbReference>
<feature type="region of interest" description="Disordered" evidence="8">
    <location>
        <begin position="11"/>
        <end position="30"/>
    </location>
</feature>
<comment type="caution">
    <text evidence="11">The sequence shown here is derived from an EMBL/GenBank/DDBJ whole genome shotgun (WGS) entry which is preliminary data.</text>
</comment>